<dbReference type="Proteomes" id="UP001269161">
    <property type="component" value="Segment"/>
</dbReference>
<protein>
    <submittedName>
        <fullName evidence="1">Uncharacterized protein</fullName>
    </submittedName>
</protein>
<reference evidence="1" key="1">
    <citation type="submission" date="2023-01" db="EMBL/GenBank/DDBJ databases">
        <title>New crAssphage isolates infecting Bacteroides cellulosilyticus.</title>
        <authorList>
            <person name="Papudeshi B."/>
            <person name="Vega A.A."/>
            <person name="Souza C."/>
            <person name="Giles S.K."/>
            <person name="Mallawaarachchi V."/>
            <person name="Roach M.J."/>
            <person name="An M."/>
            <person name="Jacobson N."/>
            <person name="McNair K."/>
            <person name="Mora M.F."/>
            <person name="Pastrana K."/>
            <person name="Leigh C."/>
            <person name="Cram C."/>
            <person name="Plewa W.S."/>
            <person name="Grigson S.R."/>
            <person name="Bouras G.S."/>
            <person name="Decewicz P."/>
            <person name="Luque A."/>
            <person name="Droit L."/>
            <person name="Handley S."/>
            <person name="Segall A.M."/>
            <person name="Dinsdale E.A."/>
            <person name="Edwards R.A."/>
        </authorList>
    </citation>
    <scope>NUCLEOTIDE SEQUENCE</scope>
    <source>
        <strain evidence="1">Bc11</strain>
    </source>
</reference>
<dbReference type="RefSeq" id="YP_011108687.1">
    <property type="nucleotide sequence ID" value="NC_091965.1"/>
</dbReference>
<evidence type="ECO:0000313" key="2">
    <source>
        <dbReference type="Proteomes" id="UP001269161"/>
    </source>
</evidence>
<name>A0AAF0D5A0_9CAUD</name>
<sequence length="243" mass="26612">MSIKVADIELTDLFTIDENGIPQAPNIYQIQNKDIRELWERDKGSIGDINGTEKLRYKKEAGVIYYLGDPKSPANQMGYSKPEAIELAKANYGLPADWQPDKLILSLADQYKKTKLGPAGEVYEATSRALHNSALVANALNNILSEKLLSGVTIEDASALVGIINSVNKIISDLPNQTKAHAEALQNLELEKQTKVARGKVKITASMNASDAYDLQAQAEAEKSRLGLKGNTPLNNTKYELTK</sequence>
<keyword evidence="2" id="KW-1185">Reference proteome</keyword>
<evidence type="ECO:0000313" key="1">
    <source>
        <dbReference type="EMBL" id="WEU69925.1"/>
    </source>
</evidence>
<proteinExistence type="predicted"/>
<organism evidence="1 2">
    <name type="scientific">Caudoviricetes sp. 'Rudgehvirus jaberico'</name>
    <dbReference type="NCBI Taxonomy" id="3028515"/>
    <lineage>
        <taxon>Viruses</taxon>
        <taxon>Duplodnaviria</taxon>
        <taxon>Heunggongvirae</taxon>
        <taxon>Uroviricota</taxon>
        <taxon>Caudoviricetes</taxon>
        <taxon>Crassvirales</taxon>
        <taxon>Intestiviridae</taxon>
        <taxon>Crudevirinae</taxon>
    </lineage>
</organism>
<accession>A0AAF0D5A0</accession>
<dbReference type="EMBL" id="OQ198719">
    <property type="protein sequence ID" value="WEU69925.1"/>
    <property type="molecule type" value="Genomic_DNA"/>
</dbReference>